<feature type="non-terminal residue" evidence="2">
    <location>
        <position position="1"/>
    </location>
</feature>
<proteinExistence type="predicted"/>
<evidence type="ECO:0000256" key="1">
    <source>
        <dbReference type="SAM" id="Phobius"/>
    </source>
</evidence>
<keyword evidence="1" id="KW-1133">Transmembrane helix</keyword>
<organism evidence="2 3">
    <name type="scientific">Pseudoalteromonas denitrificans DSM 6059</name>
    <dbReference type="NCBI Taxonomy" id="1123010"/>
    <lineage>
        <taxon>Bacteria</taxon>
        <taxon>Pseudomonadati</taxon>
        <taxon>Pseudomonadota</taxon>
        <taxon>Gammaproteobacteria</taxon>
        <taxon>Alteromonadales</taxon>
        <taxon>Pseudoalteromonadaceae</taxon>
        <taxon>Pseudoalteromonas</taxon>
    </lineage>
</organism>
<dbReference type="InterPro" id="IPR012337">
    <property type="entry name" value="RNaseH-like_sf"/>
</dbReference>
<keyword evidence="3" id="KW-1185">Reference proteome</keyword>
<keyword evidence="1" id="KW-0812">Transmembrane</keyword>
<sequence length="101" mass="11970">EAFRDTKNEYYGLGLKRSRSNNIERLQALLLIALIAQYTLYLIGKAAEILKYHYHFQANTIKKRRVLSYCYLGKRILTHKNYHIPECIIKKAQRSLINEIK</sequence>
<dbReference type="AlphaFoldDB" id="A0A1I1V2L4"/>
<reference evidence="2 3" key="1">
    <citation type="submission" date="2016-10" db="EMBL/GenBank/DDBJ databases">
        <authorList>
            <person name="de Groot N.N."/>
        </authorList>
    </citation>
    <scope>NUCLEOTIDE SEQUENCE [LARGE SCALE GENOMIC DNA]</scope>
    <source>
        <strain evidence="2 3">DSM 6059</strain>
    </source>
</reference>
<dbReference type="PANTHER" id="PTHR35404:SF8">
    <property type="entry name" value="TRANSPOSASE OF TN10"/>
    <property type="match status" value="1"/>
</dbReference>
<evidence type="ECO:0000313" key="2">
    <source>
        <dbReference type="EMBL" id="SFD77109.1"/>
    </source>
</evidence>
<dbReference type="SUPFAM" id="SSF53098">
    <property type="entry name" value="Ribonuclease H-like"/>
    <property type="match status" value="1"/>
</dbReference>
<keyword evidence="1" id="KW-0472">Membrane</keyword>
<dbReference type="PANTHER" id="PTHR35404">
    <property type="entry name" value="TRANSPOSASE OF TN10"/>
    <property type="match status" value="1"/>
</dbReference>
<gene>
    <name evidence="2" type="ORF">SAMN02745724_05406</name>
</gene>
<name>A0A1I1V2L4_9GAMM</name>
<protein>
    <submittedName>
        <fullName evidence="2">Uncharacterized protein</fullName>
    </submittedName>
</protein>
<evidence type="ECO:0000313" key="3">
    <source>
        <dbReference type="Proteomes" id="UP000198862"/>
    </source>
</evidence>
<dbReference type="Proteomes" id="UP000198862">
    <property type="component" value="Unassembled WGS sequence"/>
</dbReference>
<feature type="transmembrane region" description="Helical" evidence="1">
    <location>
        <begin position="26"/>
        <end position="44"/>
    </location>
</feature>
<dbReference type="EMBL" id="FOLO01000106">
    <property type="protein sequence ID" value="SFD77109.1"/>
    <property type="molecule type" value="Genomic_DNA"/>
</dbReference>
<accession>A0A1I1V2L4</accession>